<proteinExistence type="predicted"/>
<comment type="caution">
    <text evidence="2">The sequence shown here is derived from an EMBL/GenBank/DDBJ whole genome shotgun (WGS) entry which is preliminary data.</text>
</comment>
<evidence type="ECO:0000256" key="1">
    <source>
        <dbReference type="SAM" id="MobiDB-lite"/>
    </source>
</evidence>
<evidence type="ECO:0000313" key="2">
    <source>
        <dbReference type="EMBL" id="KAI5338811.1"/>
    </source>
</evidence>
<keyword evidence="3" id="KW-1185">Reference proteome</keyword>
<sequence>MWPLPHYDSSIKPSQVGSPSNAKIASSDLKSKLVARYKSNLLVILLVVPPKHEKGQKCISGASRHGIHRATGKDLKAKQACKLLGLYAPQSHKVQYSEDLVSLASRTSLRPSRAKTSEIPSHQPQTRGLSFYCLHSSFVYPGPS</sequence>
<accession>A0AAD4ZAP3</accession>
<reference evidence="2 3" key="1">
    <citation type="journal article" date="2022" name="G3 (Bethesda)">
        <title>Whole-genome sequence and methylome profiling of the almond [Prunus dulcis (Mill.) D.A. Webb] cultivar 'Nonpareil'.</title>
        <authorList>
            <person name="D'Amico-Willman K.M."/>
            <person name="Ouma W.Z."/>
            <person name="Meulia T."/>
            <person name="Sideli G.M."/>
            <person name="Gradziel T.M."/>
            <person name="Fresnedo-Ramirez J."/>
        </authorList>
    </citation>
    <scope>NUCLEOTIDE SEQUENCE [LARGE SCALE GENOMIC DNA]</scope>
    <source>
        <strain evidence="2">Clone GOH B32 T37-40</strain>
    </source>
</reference>
<feature type="region of interest" description="Disordered" evidence="1">
    <location>
        <begin position="1"/>
        <end position="21"/>
    </location>
</feature>
<dbReference type="EMBL" id="JAJFAZ020000003">
    <property type="protein sequence ID" value="KAI5338811.1"/>
    <property type="molecule type" value="Genomic_DNA"/>
</dbReference>
<gene>
    <name evidence="2" type="ORF">L3X38_018083</name>
</gene>
<feature type="compositionally biased region" description="Polar residues" evidence="1">
    <location>
        <begin position="11"/>
        <end position="21"/>
    </location>
</feature>
<dbReference type="AlphaFoldDB" id="A0AAD4ZAP3"/>
<protein>
    <submittedName>
        <fullName evidence="2">Uncharacterized protein</fullName>
    </submittedName>
</protein>
<organism evidence="2 3">
    <name type="scientific">Prunus dulcis</name>
    <name type="common">Almond</name>
    <name type="synonym">Amygdalus dulcis</name>
    <dbReference type="NCBI Taxonomy" id="3755"/>
    <lineage>
        <taxon>Eukaryota</taxon>
        <taxon>Viridiplantae</taxon>
        <taxon>Streptophyta</taxon>
        <taxon>Embryophyta</taxon>
        <taxon>Tracheophyta</taxon>
        <taxon>Spermatophyta</taxon>
        <taxon>Magnoliopsida</taxon>
        <taxon>eudicotyledons</taxon>
        <taxon>Gunneridae</taxon>
        <taxon>Pentapetalae</taxon>
        <taxon>rosids</taxon>
        <taxon>fabids</taxon>
        <taxon>Rosales</taxon>
        <taxon>Rosaceae</taxon>
        <taxon>Amygdaloideae</taxon>
        <taxon>Amygdaleae</taxon>
        <taxon>Prunus</taxon>
    </lineage>
</organism>
<dbReference type="Proteomes" id="UP001054821">
    <property type="component" value="Chromosome 3"/>
</dbReference>
<name>A0AAD4ZAP3_PRUDU</name>
<evidence type="ECO:0000313" key="3">
    <source>
        <dbReference type="Proteomes" id="UP001054821"/>
    </source>
</evidence>